<keyword evidence="2" id="KW-0808">Transferase</keyword>
<reference evidence="13" key="2">
    <citation type="submission" date="2021-12" db="EMBL/GenBank/DDBJ databases">
        <title>Resequencing data analysis of finger millet.</title>
        <authorList>
            <person name="Hatakeyama M."/>
            <person name="Aluri S."/>
            <person name="Balachadran M.T."/>
            <person name="Sivarajan S.R."/>
            <person name="Poveda L."/>
            <person name="Shimizu-Inatsugi R."/>
            <person name="Schlapbach R."/>
            <person name="Sreeman S.M."/>
            <person name="Shimizu K.K."/>
        </authorList>
    </citation>
    <scope>NUCLEOTIDE SEQUENCE</scope>
</reference>
<evidence type="ECO:0000256" key="2">
    <source>
        <dbReference type="ARBA" id="ARBA00022679"/>
    </source>
</evidence>
<keyword evidence="14" id="KW-1185">Reference proteome</keyword>
<evidence type="ECO:0000313" key="14">
    <source>
        <dbReference type="Proteomes" id="UP001054889"/>
    </source>
</evidence>
<organism evidence="13 14">
    <name type="scientific">Eleusine coracana subsp. coracana</name>
    <dbReference type="NCBI Taxonomy" id="191504"/>
    <lineage>
        <taxon>Eukaryota</taxon>
        <taxon>Viridiplantae</taxon>
        <taxon>Streptophyta</taxon>
        <taxon>Embryophyta</taxon>
        <taxon>Tracheophyta</taxon>
        <taxon>Spermatophyta</taxon>
        <taxon>Magnoliopsida</taxon>
        <taxon>Liliopsida</taxon>
        <taxon>Poales</taxon>
        <taxon>Poaceae</taxon>
        <taxon>PACMAD clade</taxon>
        <taxon>Chloridoideae</taxon>
        <taxon>Cynodonteae</taxon>
        <taxon>Eleusininae</taxon>
        <taxon>Eleusine</taxon>
    </lineage>
</organism>
<name>A0AAV5FC95_ELECO</name>
<keyword evidence="4" id="KW-0677">Repeat</keyword>
<dbReference type="FunFam" id="3.30.430.20:FF:000010">
    <property type="entry name" value="Cysteine-rich receptor-like protein kinase 10"/>
    <property type="match status" value="1"/>
</dbReference>
<sequence>MAMFPRRYAVAVFALALPLLLPPAAVSMVPVCDGSFYTANGTFQANLNSLTAALTANASTSPAGFATASVGTLPDQVNGLALCRGDTNASTCAACLAAAFQNAQQACPLDKGVIAIEDACVLRFAGTQFLNFVQPDRWLPREMVPTIDMALENVNASGAWFTTAVNATYTALIDSAVAATNSTRKYFATAEMAFNPKIYGLAQCTPNLTPDQCRSCLAILQSETRMSQKGWRSPSMAAAAVWCSLRYSVSPVYEGPAMLQLAAPPEPVPPATLSPATPESRTAALKKMDNERYMVFDLPTLQEATENFSERNKLGEGGSGTVYKGILSDGQEIAVKKLSGRTGHGLDQLRNEVLVLAQLQHKNLVRLLGFCSHQNDMLLVYEYIKNGSLHNFLFGIFPFIHVINYNSGVPCGYMSPEYAIHGHMSPKSDIFSFGMLLLEIVTRRSNCISDDHSVMNLLRDVWDHWTRGSILQMLDQSLDRYSQSQALRCIHIGLLCVQVDPCDRPDMSAVVFMLVRDRMELQPPKEPALFFTGGTPAPRSDGQSSYVYDRSCFILEQDKSMNGLTLTESYAR</sequence>
<feature type="signal peptide" evidence="10">
    <location>
        <begin position="1"/>
        <end position="27"/>
    </location>
</feature>
<evidence type="ECO:0000313" key="13">
    <source>
        <dbReference type="EMBL" id="GJN32586.1"/>
    </source>
</evidence>
<dbReference type="PROSITE" id="PS51473">
    <property type="entry name" value="GNK2"/>
    <property type="match status" value="2"/>
</dbReference>
<dbReference type="SUPFAM" id="SSF56112">
    <property type="entry name" value="Protein kinase-like (PK-like)"/>
    <property type="match status" value="1"/>
</dbReference>
<protein>
    <submittedName>
        <fullName evidence="13">Uncharacterized protein</fullName>
    </submittedName>
</protein>
<dbReference type="EMBL" id="BQKI01000084">
    <property type="protein sequence ID" value="GJN32586.1"/>
    <property type="molecule type" value="Genomic_DNA"/>
</dbReference>
<evidence type="ECO:0000259" key="12">
    <source>
        <dbReference type="PROSITE" id="PS51473"/>
    </source>
</evidence>
<evidence type="ECO:0000256" key="3">
    <source>
        <dbReference type="ARBA" id="ARBA00022729"/>
    </source>
</evidence>
<evidence type="ECO:0000256" key="4">
    <source>
        <dbReference type="ARBA" id="ARBA00022737"/>
    </source>
</evidence>
<feature type="chain" id="PRO_5044011398" evidence="10">
    <location>
        <begin position="28"/>
        <end position="572"/>
    </location>
</feature>
<dbReference type="PROSITE" id="PS00107">
    <property type="entry name" value="PROTEIN_KINASE_ATP"/>
    <property type="match status" value="1"/>
</dbReference>
<dbReference type="Proteomes" id="UP001054889">
    <property type="component" value="Unassembled WGS sequence"/>
</dbReference>
<dbReference type="GO" id="GO:0004674">
    <property type="term" value="F:protein serine/threonine kinase activity"/>
    <property type="evidence" value="ECO:0007669"/>
    <property type="project" value="UniProtKB-KW"/>
</dbReference>
<evidence type="ECO:0000256" key="1">
    <source>
        <dbReference type="ARBA" id="ARBA00022527"/>
    </source>
</evidence>
<dbReference type="Pfam" id="PF01657">
    <property type="entry name" value="Stress-antifung"/>
    <property type="match status" value="2"/>
</dbReference>
<evidence type="ECO:0000256" key="9">
    <source>
        <dbReference type="PROSITE-ProRule" id="PRU10141"/>
    </source>
</evidence>
<dbReference type="InterPro" id="IPR011009">
    <property type="entry name" value="Kinase-like_dom_sf"/>
</dbReference>
<dbReference type="CDD" id="cd23509">
    <property type="entry name" value="Gnk2-like"/>
    <property type="match status" value="2"/>
</dbReference>
<keyword evidence="3 10" id="KW-0732">Signal</keyword>
<evidence type="ECO:0000256" key="6">
    <source>
        <dbReference type="ARBA" id="ARBA00022777"/>
    </source>
</evidence>
<reference evidence="13" key="1">
    <citation type="journal article" date="2018" name="DNA Res.">
        <title>Multiple hybrid de novo genome assembly of finger millet, an orphan allotetraploid crop.</title>
        <authorList>
            <person name="Hatakeyama M."/>
            <person name="Aluri S."/>
            <person name="Balachadran M.T."/>
            <person name="Sivarajan S.R."/>
            <person name="Patrignani A."/>
            <person name="Gruter S."/>
            <person name="Poveda L."/>
            <person name="Shimizu-Inatsugi R."/>
            <person name="Baeten J."/>
            <person name="Francoijs K.J."/>
            <person name="Nataraja K.N."/>
            <person name="Reddy Y.A.N."/>
            <person name="Phadnis S."/>
            <person name="Ravikumar R.L."/>
            <person name="Schlapbach R."/>
            <person name="Sreeman S.M."/>
            <person name="Shimizu K.K."/>
        </authorList>
    </citation>
    <scope>NUCLEOTIDE SEQUENCE</scope>
</reference>
<proteinExistence type="predicted"/>
<dbReference type="InterPro" id="IPR052059">
    <property type="entry name" value="CR_Ser/Thr_kinase"/>
</dbReference>
<dbReference type="FunFam" id="3.30.200.20:FF:000177">
    <property type="entry name" value="Cysteine-rich receptor-like protein kinase 2"/>
    <property type="match status" value="1"/>
</dbReference>
<evidence type="ECO:0000256" key="7">
    <source>
        <dbReference type="ARBA" id="ARBA00022840"/>
    </source>
</evidence>
<dbReference type="GO" id="GO:0005524">
    <property type="term" value="F:ATP binding"/>
    <property type="evidence" value="ECO:0007669"/>
    <property type="project" value="UniProtKB-UniRule"/>
</dbReference>
<gene>
    <name evidence="13" type="primary">gb21100</name>
    <name evidence="13" type="ORF">PR202_gb21100</name>
</gene>
<dbReference type="PROSITE" id="PS50011">
    <property type="entry name" value="PROTEIN_KINASE_DOM"/>
    <property type="match status" value="1"/>
</dbReference>
<keyword evidence="8" id="KW-0675">Receptor</keyword>
<feature type="domain" description="Protein kinase" evidence="11">
    <location>
        <begin position="308"/>
        <end position="572"/>
    </location>
</feature>
<evidence type="ECO:0000256" key="10">
    <source>
        <dbReference type="SAM" id="SignalP"/>
    </source>
</evidence>
<evidence type="ECO:0000259" key="11">
    <source>
        <dbReference type="PROSITE" id="PS50011"/>
    </source>
</evidence>
<dbReference type="Gene3D" id="1.10.510.10">
    <property type="entry name" value="Transferase(Phosphotransferase) domain 1"/>
    <property type="match status" value="1"/>
</dbReference>
<keyword evidence="1" id="KW-0723">Serine/threonine-protein kinase</keyword>
<dbReference type="Gene3D" id="3.30.200.20">
    <property type="entry name" value="Phosphorylase Kinase, domain 1"/>
    <property type="match status" value="1"/>
</dbReference>
<dbReference type="InterPro" id="IPR017441">
    <property type="entry name" value="Protein_kinase_ATP_BS"/>
</dbReference>
<dbReference type="InterPro" id="IPR038408">
    <property type="entry name" value="GNK2_sf"/>
</dbReference>
<keyword evidence="6" id="KW-0418">Kinase</keyword>
<dbReference type="PANTHER" id="PTHR47973">
    <property type="entry name" value="CYSTEINE-RICH RECEPTOR-LIKE PROTEIN KINASE 3"/>
    <property type="match status" value="1"/>
</dbReference>
<accession>A0AAV5FC95</accession>
<dbReference type="AlphaFoldDB" id="A0AAV5FC95"/>
<comment type="caution">
    <text evidence="13">The sequence shown here is derived from an EMBL/GenBank/DDBJ whole genome shotgun (WGS) entry which is preliminary data.</text>
</comment>
<dbReference type="InterPro" id="IPR000719">
    <property type="entry name" value="Prot_kinase_dom"/>
</dbReference>
<feature type="domain" description="Gnk2-homologous" evidence="12">
    <location>
        <begin position="143"/>
        <end position="252"/>
    </location>
</feature>
<feature type="domain" description="Gnk2-homologous" evidence="12">
    <location>
        <begin position="25"/>
        <end position="129"/>
    </location>
</feature>
<dbReference type="Pfam" id="PF07714">
    <property type="entry name" value="PK_Tyr_Ser-Thr"/>
    <property type="match status" value="2"/>
</dbReference>
<dbReference type="Gene3D" id="3.30.430.20">
    <property type="entry name" value="Gnk2 domain, C-X8-C-X2-C motif"/>
    <property type="match status" value="2"/>
</dbReference>
<evidence type="ECO:0000256" key="8">
    <source>
        <dbReference type="ARBA" id="ARBA00023170"/>
    </source>
</evidence>
<keyword evidence="5 9" id="KW-0547">Nucleotide-binding</keyword>
<evidence type="ECO:0000256" key="5">
    <source>
        <dbReference type="ARBA" id="ARBA00022741"/>
    </source>
</evidence>
<dbReference type="InterPro" id="IPR001245">
    <property type="entry name" value="Ser-Thr/Tyr_kinase_cat_dom"/>
</dbReference>
<keyword evidence="7 9" id="KW-0067">ATP-binding</keyword>
<dbReference type="InterPro" id="IPR002902">
    <property type="entry name" value="GNK2"/>
</dbReference>
<feature type="binding site" evidence="9">
    <location>
        <position position="337"/>
    </location>
    <ligand>
        <name>ATP</name>
        <dbReference type="ChEBI" id="CHEBI:30616"/>
    </ligand>
</feature>